<keyword evidence="2" id="KW-0812">Transmembrane</keyword>
<keyword evidence="2" id="KW-1133">Transmembrane helix</keyword>
<comment type="caution">
    <text evidence="4">The sequence shown here is derived from an EMBL/GenBank/DDBJ whole genome shotgun (WGS) entry which is preliminary data.</text>
</comment>
<sequence length="431" mass="45176">MAEPAHRAQSRSPHAGGKNVSGASHQAPYGPIVTVLRRLVRARGSAPGAWLDGTEATDAGRSWARAGFAASVILVLVATGLVTAAVAAAGGAPNPLTQLLYVPILYVAVRHGRLGALVMAVVAGLAVGPWMPSSNAPSGHQGFRDWGLRLLVFVLVGFVTAWLASQISRPFAVIARDAWLGQALRAAVRQRRIRVHYQPFIDLTDGRVLGVEALCRWKSLRGRPMAPDVFIPAAEHTGAIAAVSRAVFRQSAAQFGEWATQHGAGLTMSINVSAVELCKPAFLVDLTRLAAGAAESGYRLCIEVTETAIIARTDEALLVLSAAREMGVLVALDDFGTGESSLAYLGGFPIDIVKIDLSFVAAVDVDETAHAIVSAIVSMASSLGAATIAEGVERPGQLRALRDLGCDIGQGYYLGRPAAAAGVDWTRRTLA</sequence>
<feature type="transmembrane region" description="Helical" evidence="2">
    <location>
        <begin position="104"/>
        <end position="126"/>
    </location>
</feature>
<organism evidence="4 5">
    <name type="scientific">Demequina lutea</name>
    <dbReference type="NCBI Taxonomy" id="431489"/>
    <lineage>
        <taxon>Bacteria</taxon>
        <taxon>Bacillati</taxon>
        <taxon>Actinomycetota</taxon>
        <taxon>Actinomycetes</taxon>
        <taxon>Micrococcales</taxon>
        <taxon>Demequinaceae</taxon>
        <taxon>Demequina</taxon>
    </lineage>
</organism>
<name>A0A7Y9Z9Y4_9MICO</name>
<evidence type="ECO:0000313" key="5">
    <source>
        <dbReference type="Proteomes" id="UP000547973"/>
    </source>
</evidence>
<keyword evidence="5" id="KW-1185">Reference proteome</keyword>
<dbReference type="PANTHER" id="PTHR33121">
    <property type="entry name" value="CYCLIC DI-GMP PHOSPHODIESTERASE PDEF"/>
    <property type="match status" value="1"/>
</dbReference>
<dbReference type="InterPro" id="IPR035919">
    <property type="entry name" value="EAL_sf"/>
</dbReference>
<protein>
    <submittedName>
        <fullName evidence="4">EAL domain-containing protein (Putative c-di-GMP-specific phosphodiesterase class I)</fullName>
    </submittedName>
</protein>
<feature type="transmembrane region" description="Helical" evidence="2">
    <location>
        <begin position="68"/>
        <end position="92"/>
    </location>
</feature>
<dbReference type="CDD" id="cd01948">
    <property type="entry name" value="EAL"/>
    <property type="match status" value="1"/>
</dbReference>
<proteinExistence type="predicted"/>
<feature type="region of interest" description="Disordered" evidence="1">
    <location>
        <begin position="1"/>
        <end position="26"/>
    </location>
</feature>
<feature type="domain" description="EAL" evidence="3">
    <location>
        <begin position="177"/>
        <end position="431"/>
    </location>
</feature>
<reference evidence="4 5" key="1">
    <citation type="submission" date="2020-07" db="EMBL/GenBank/DDBJ databases">
        <title>Sequencing the genomes of 1000 actinobacteria strains.</title>
        <authorList>
            <person name="Klenk H.-P."/>
        </authorList>
    </citation>
    <scope>NUCLEOTIDE SEQUENCE [LARGE SCALE GENOMIC DNA]</scope>
    <source>
        <strain evidence="4 5">DSM 19970</strain>
    </source>
</reference>
<dbReference type="Gene3D" id="3.20.20.450">
    <property type="entry name" value="EAL domain"/>
    <property type="match status" value="1"/>
</dbReference>
<dbReference type="AlphaFoldDB" id="A0A7Y9Z9Y4"/>
<dbReference type="InterPro" id="IPR050706">
    <property type="entry name" value="Cyclic-di-GMP_PDE-like"/>
</dbReference>
<feature type="transmembrane region" description="Helical" evidence="2">
    <location>
        <begin position="146"/>
        <end position="164"/>
    </location>
</feature>
<dbReference type="GO" id="GO:0071111">
    <property type="term" value="F:cyclic-guanylate-specific phosphodiesterase activity"/>
    <property type="evidence" value="ECO:0007669"/>
    <property type="project" value="InterPro"/>
</dbReference>
<dbReference type="PANTHER" id="PTHR33121:SF79">
    <property type="entry name" value="CYCLIC DI-GMP PHOSPHODIESTERASE PDED-RELATED"/>
    <property type="match status" value="1"/>
</dbReference>
<dbReference type="Pfam" id="PF00563">
    <property type="entry name" value="EAL"/>
    <property type="match status" value="1"/>
</dbReference>
<gene>
    <name evidence="4" type="ORF">BKA03_001059</name>
</gene>
<keyword evidence="2" id="KW-0472">Membrane</keyword>
<evidence type="ECO:0000313" key="4">
    <source>
        <dbReference type="EMBL" id="NYI40940.1"/>
    </source>
</evidence>
<evidence type="ECO:0000256" key="2">
    <source>
        <dbReference type="SAM" id="Phobius"/>
    </source>
</evidence>
<dbReference type="SUPFAM" id="SSF141868">
    <property type="entry name" value="EAL domain-like"/>
    <property type="match status" value="1"/>
</dbReference>
<dbReference type="Proteomes" id="UP000547973">
    <property type="component" value="Unassembled WGS sequence"/>
</dbReference>
<dbReference type="RefSeq" id="WP_179397710.1">
    <property type="nucleotide sequence ID" value="NZ_JACBZO010000001.1"/>
</dbReference>
<dbReference type="PROSITE" id="PS50883">
    <property type="entry name" value="EAL"/>
    <property type="match status" value="1"/>
</dbReference>
<accession>A0A7Y9Z9Y4</accession>
<evidence type="ECO:0000259" key="3">
    <source>
        <dbReference type="PROSITE" id="PS50883"/>
    </source>
</evidence>
<dbReference type="InterPro" id="IPR001633">
    <property type="entry name" value="EAL_dom"/>
</dbReference>
<dbReference type="SMART" id="SM00052">
    <property type="entry name" value="EAL"/>
    <property type="match status" value="1"/>
</dbReference>
<evidence type="ECO:0000256" key="1">
    <source>
        <dbReference type="SAM" id="MobiDB-lite"/>
    </source>
</evidence>
<dbReference type="EMBL" id="JACBZO010000001">
    <property type="protein sequence ID" value="NYI40940.1"/>
    <property type="molecule type" value="Genomic_DNA"/>
</dbReference>